<dbReference type="Gene3D" id="1.50.10.10">
    <property type="match status" value="1"/>
</dbReference>
<dbReference type="OrthoDB" id="10257085at2759"/>
<dbReference type="InterPro" id="IPR012341">
    <property type="entry name" value="6hp_glycosidase-like_sf"/>
</dbReference>
<dbReference type="InterPro" id="IPR001701">
    <property type="entry name" value="Glyco_hydro_9"/>
</dbReference>
<evidence type="ECO:0000256" key="1">
    <source>
        <dbReference type="ARBA" id="ARBA00000966"/>
    </source>
</evidence>
<evidence type="ECO:0000313" key="11">
    <source>
        <dbReference type="EMBL" id="KAF6033015.1"/>
    </source>
</evidence>
<keyword evidence="7 8" id="KW-0624">Polysaccharide degradation</keyword>
<accession>A0A7J7K4C6</accession>
<evidence type="ECO:0000256" key="7">
    <source>
        <dbReference type="ARBA" id="ARBA00023326"/>
    </source>
</evidence>
<feature type="domain" description="Glycoside hydrolase family 9" evidence="10">
    <location>
        <begin position="26"/>
        <end position="387"/>
    </location>
</feature>
<evidence type="ECO:0000313" key="12">
    <source>
        <dbReference type="Proteomes" id="UP000593567"/>
    </source>
</evidence>
<evidence type="ECO:0000256" key="5">
    <source>
        <dbReference type="ARBA" id="ARBA00023277"/>
    </source>
</evidence>
<dbReference type="SUPFAM" id="SSF48208">
    <property type="entry name" value="Six-hairpin glycosidases"/>
    <property type="match status" value="1"/>
</dbReference>
<gene>
    <name evidence="11" type="ORF">EB796_008717</name>
</gene>
<evidence type="ECO:0000256" key="8">
    <source>
        <dbReference type="PROSITE-ProRule" id="PRU10060"/>
    </source>
</evidence>
<keyword evidence="3 8" id="KW-0378">Hydrolase</keyword>
<dbReference type="EMBL" id="VXIV02001464">
    <property type="protein sequence ID" value="KAF6033015.1"/>
    <property type="molecule type" value="Genomic_DNA"/>
</dbReference>
<proteinExistence type="inferred from homology"/>
<keyword evidence="12" id="KW-1185">Reference proteome</keyword>
<dbReference type="GO" id="GO:0008810">
    <property type="term" value="F:cellulase activity"/>
    <property type="evidence" value="ECO:0007669"/>
    <property type="project" value="UniProtKB-EC"/>
</dbReference>
<name>A0A7J7K4C6_BUGNE</name>
<feature type="active site" evidence="8">
    <location>
        <position position="365"/>
    </location>
</feature>
<evidence type="ECO:0000259" key="10">
    <source>
        <dbReference type="Pfam" id="PF00759"/>
    </source>
</evidence>
<dbReference type="PROSITE" id="PS00698">
    <property type="entry name" value="GH9_3"/>
    <property type="match status" value="1"/>
</dbReference>
<dbReference type="PANTHER" id="PTHR22298">
    <property type="entry name" value="ENDO-1,4-BETA-GLUCANASE"/>
    <property type="match status" value="1"/>
</dbReference>
<evidence type="ECO:0000256" key="2">
    <source>
        <dbReference type="ARBA" id="ARBA00007072"/>
    </source>
</evidence>
<sequence>MRINIGYRIPIWRSRQVWPAYGLLSSMLLYGLEFIKDGYELPPYGMGLRQVRWALEYFRKCYVDKDRFYAQVADGDADHSWWGRPEDNYQHRPTFTIGGDKPKGGADIMGETAQLWLLDMLCSKTLVYLAFAEALLADAKQLYILGKQNRGTANSIIPKLQKFYSSDAWEDEMAHAAAWLAYAVGSGSGEYQGYLSDAKNYFKGGEVPWSLDWSEKRPAVAFMLYKLTGGEYKSDIENFLKEWLPGGSLPRTPKGLVWRDKWGSNRYAANAAMLALLAAKNGINTKQYYDFAASQINFMLGDAGRSYVVGFGQNSPHRASHKAASCPWKPAICGWDQFFSSAPNPHVLTGALVGGPSDVNGTFSDDRTMFEFTEVATDYNAGFASALAGIQ</sequence>
<keyword evidence="4 9" id="KW-0136">Cellulose degradation</keyword>
<dbReference type="Pfam" id="PF00759">
    <property type="entry name" value="Glyco_hydro_9"/>
    <property type="match status" value="1"/>
</dbReference>
<dbReference type="Proteomes" id="UP000593567">
    <property type="component" value="Unassembled WGS sequence"/>
</dbReference>
<keyword evidence="5 8" id="KW-0119">Carbohydrate metabolism</keyword>
<evidence type="ECO:0000256" key="3">
    <source>
        <dbReference type="ARBA" id="ARBA00022801"/>
    </source>
</evidence>
<dbReference type="InterPro" id="IPR033126">
    <property type="entry name" value="Glyco_hydro_9_Asp/Glu_AS"/>
</dbReference>
<evidence type="ECO:0000256" key="4">
    <source>
        <dbReference type="ARBA" id="ARBA00023001"/>
    </source>
</evidence>
<comment type="catalytic activity">
    <reaction evidence="1 9">
        <text>Endohydrolysis of (1-&gt;4)-beta-D-glucosidic linkages in cellulose, lichenin and cereal beta-D-glucans.</text>
        <dbReference type="EC" id="3.2.1.4"/>
    </reaction>
</comment>
<comment type="similarity">
    <text evidence="2 8 9">Belongs to the glycosyl hydrolase 9 (cellulase E) family.</text>
</comment>
<protein>
    <recommendedName>
        <fullName evidence="9">Endoglucanase</fullName>
        <ecNumber evidence="9">3.2.1.4</ecNumber>
    </recommendedName>
</protein>
<feature type="active site" evidence="8">
    <location>
        <position position="374"/>
    </location>
</feature>
<dbReference type="EC" id="3.2.1.4" evidence="9"/>
<keyword evidence="6 8" id="KW-0326">Glycosidase</keyword>
<evidence type="ECO:0000256" key="9">
    <source>
        <dbReference type="RuleBase" id="RU361166"/>
    </source>
</evidence>
<evidence type="ECO:0000256" key="6">
    <source>
        <dbReference type="ARBA" id="ARBA00023295"/>
    </source>
</evidence>
<organism evidence="11 12">
    <name type="scientific">Bugula neritina</name>
    <name type="common">Brown bryozoan</name>
    <name type="synonym">Sertularia neritina</name>
    <dbReference type="NCBI Taxonomy" id="10212"/>
    <lineage>
        <taxon>Eukaryota</taxon>
        <taxon>Metazoa</taxon>
        <taxon>Spiralia</taxon>
        <taxon>Lophotrochozoa</taxon>
        <taxon>Bryozoa</taxon>
        <taxon>Gymnolaemata</taxon>
        <taxon>Cheilostomatida</taxon>
        <taxon>Flustrina</taxon>
        <taxon>Buguloidea</taxon>
        <taxon>Bugulidae</taxon>
        <taxon>Bugula</taxon>
    </lineage>
</organism>
<dbReference type="InterPro" id="IPR008928">
    <property type="entry name" value="6-hairpin_glycosidase_sf"/>
</dbReference>
<dbReference type="AlphaFoldDB" id="A0A7J7K4C6"/>
<comment type="caution">
    <text evidence="11">The sequence shown here is derived from an EMBL/GenBank/DDBJ whole genome shotgun (WGS) entry which is preliminary data.</text>
</comment>
<dbReference type="GO" id="GO:0030245">
    <property type="term" value="P:cellulose catabolic process"/>
    <property type="evidence" value="ECO:0007669"/>
    <property type="project" value="UniProtKB-KW"/>
</dbReference>
<reference evidence="11" key="1">
    <citation type="submission" date="2020-06" db="EMBL/GenBank/DDBJ databases">
        <title>Draft genome of Bugula neritina, a colonial animal packing powerful symbionts and potential medicines.</title>
        <authorList>
            <person name="Rayko M."/>
        </authorList>
    </citation>
    <scope>NUCLEOTIDE SEQUENCE [LARGE SCALE GENOMIC DNA]</scope>
    <source>
        <strain evidence="11">Kwan_BN1</strain>
    </source>
</reference>